<keyword evidence="13" id="KW-1185">Reference proteome</keyword>
<evidence type="ECO:0000256" key="7">
    <source>
        <dbReference type="ARBA" id="ARBA00022980"/>
    </source>
</evidence>
<dbReference type="GO" id="GO:0006417">
    <property type="term" value="P:regulation of translation"/>
    <property type="evidence" value="ECO:0007669"/>
    <property type="project" value="UniProtKB-KW"/>
</dbReference>
<comment type="caution">
    <text evidence="12">The sequence shown here is derived from an EMBL/GenBank/DDBJ whole genome shotgun (WGS) entry which is preliminary data.</text>
</comment>
<evidence type="ECO:0000256" key="1">
    <source>
        <dbReference type="ARBA" id="ARBA00010531"/>
    </source>
</evidence>
<evidence type="ECO:0000256" key="8">
    <source>
        <dbReference type="ARBA" id="ARBA00023274"/>
    </source>
</evidence>
<reference evidence="12 13" key="1">
    <citation type="submission" date="2021-05" db="EMBL/GenBank/DDBJ databases">
        <title>The draft genome of Geobacter pelophilus DSM 12255.</title>
        <authorList>
            <person name="Xu Z."/>
            <person name="Masuda Y."/>
            <person name="Itoh H."/>
            <person name="Senoo K."/>
        </authorList>
    </citation>
    <scope>NUCLEOTIDE SEQUENCE [LARGE SCALE GENOMIC DNA]</scope>
    <source>
        <strain evidence="12 13">DSM 12255</strain>
    </source>
</reference>
<dbReference type="SUPFAM" id="SSF56808">
    <property type="entry name" value="Ribosomal protein L1"/>
    <property type="match status" value="1"/>
</dbReference>
<keyword evidence="5 10" id="KW-0810">Translation regulation</keyword>
<dbReference type="PANTHER" id="PTHR36427:SF3">
    <property type="entry name" value="LARGE RIBOSOMAL SUBUNIT PROTEIN UL1M"/>
    <property type="match status" value="1"/>
</dbReference>
<keyword evidence="7 10" id="KW-0689">Ribosomal protein</keyword>
<keyword evidence="3 10" id="KW-0820">tRNA-binding</keyword>
<dbReference type="InterPro" id="IPR023673">
    <property type="entry name" value="Ribosomal_uL1_CS"/>
</dbReference>
<evidence type="ECO:0000256" key="9">
    <source>
        <dbReference type="ARBA" id="ARBA00035241"/>
    </source>
</evidence>
<gene>
    <name evidence="10 12" type="primary">rplA</name>
    <name evidence="12" type="ORF">KI809_20250</name>
</gene>
<dbReference type="InterPro" id="IPR002143">
    <property type="entry name" value="Ribosomal_uL1"/>
</dbReference>
<dbReference type="EMBL" id="JAHCVJ010000016">
    <property type="protein sequence ID" value="MBT0666649.1"/>
    <property type="molecule type" value="Genomic_DNA"/>
</dbReference>
<name>A0AAW4L5Z4_9BACT</name>
<keyword evidence="4 10" id="KW-0699">rRNA-binding</keyword>
<dbReference type="GO" id="GO:0022625">
    <property type="term" value="C:cytosolic large ribosomal subunit"/>
    <property type="evidence" value="ECO:0007669"/>
    <property type="project" value="TreeGrafter"/>
</dbReference>
<evidence type="ECO:0000256" key="10">
    <source>
        <dbReference type="HAMAP-Rule" id="MF_01318"/>
    </source>
</evidence>
<keyword evidence="2 10" id="KW-0678">Repressor</keyword>
<dbReference type="NCBIfam" id="TIGR01169">
    <property type="entry name" value="rplA_bact"/>
    <property type="match status" value="1"/>
</dbReference>
<dbReference type="CDD" id="cd00403">
    <property type="entry name" value="Ribosomal_L1"/>
    <property type="match status" value="1"/>
</dbReference>
<dbReference type="GO" id="GO:0003735">
    <property type="term" value="F:structural constituent of ribosome"/>
    <property type="evidence" value="ECO:0007669"/>
    <property type="project" value="InterPro"/>
</dbReference>
<evidence type="ECO:0000256" key="3">
    <source>
        <dbReference type="ARBA" id="ARBA00022555"/>
    </source>
</evidence>
<evidence type="ECO:0000256" key="5">
    <source>
        <dbReference type="ARBA" id="ARBA00022845"/>
    </source>
</evidence>
<organism evidence="12 13">
    <name type="scientific">Geoanaerobacter pelophilus</name>
    <dbReference type="NCBI Taxonomy" id="60036"/>
    <lineage>
        <taxon>Bacteria</taxon>
        <taxon>Pseudomonadati</taxon>
        <taxon>Thermodesulfobacteriota</taxon>
        <taxon>Desulfuromonadia</taxon>
        <taxon>Geobacterales</taxon>
        <taxon>Geobacteraceae</taxon>
        <taxon>Geoanaerobacter</taxon>
    </lineage>
</organism>
<protein>
    <recommendedName>
        <fullName evidence="9 10">Large ribosomal subunit protein uL1</fullName>
    </recommendedName>
</protein>
<dbReference type="InterPro" id="IPR016095">
    <property type="entry name" value="Ribosomal_uL1_3-a/b-sand"/>
</dbReference>
<dbReference type="Gene3D" id="3.30.190.20">
    <property type="match status" value="1"/>
</dbReference>
<keyword evidence="8 10" id="KW-0687">Ribonucleoprotein</keyword>
<dbReference type="GO" id="GO:0000049">
    <property type="term" value="F:tRNA binding"/>
    <property type="evidence" value="ECO:0007669"/>
    <property type="project" value="UniProtKB-KW"/>
</dbReference>
<dbReference type="FunFam" id="3.40.50.790:FF:000001">
    <property type="entry name" value="50S ribosomal protein L1"/>
    <property type="match status" value="1"/>
</dbReference>
<dbReference type="GO" id="GO:0006412">
    <property type="term" value="P:translation"/>
    <property type="evidence" value="ECO:0007669"/>
    <property type="project" value="UniProtKB-UniRule"/>
</dbReference>
<dbReference type="Gene3D" id="3.40.50.790">
    <property type="match status" value="1"/>
</dbReference>
<accession>A0AAW4L5Z4</accession>
<dbReference type="RefSeq" id="WP_214173417.1">
    <property type="nucleotide sequence ID" value="NZ_JAHCVJ010000016.1"/>
</dbReference>
<dbReference type="GO" id="GO:0019843">
    <property type="term" value="F:rRNA binding"/>
    <property type="evidence" value="ECO:0007669"/>
    <property type="project" value="UniProtKB-UniRule"/>
</dbReference>
<dbReference type="InterPro" id="IPR028364">
    <property type="entry name" value="Ribosomal_uL1/biogenesis"/>
</dbReference>
<dbReference type="Proteomes" id="UP000811899">
    <property type="component" value="Unassembled WGS sequence"/>
</dbReference>
<evidence type="ECO:0000256" key="6">
    <source>
        <dbReference type="ARBA" id="ARBA00022884"/>
    </source>
</evidence>
<keyword evidence="6 10" id="KW-0694">RNA-binding</keyword>
<evidence type="ECO:0000313" key="13">
    <source>
        <dbReference type="Proteomes" id="UP000811899"/>
    </source>
</evidence>
<dbReference type="PANTHER" id="PTHR36427">
    <property type="entry name" value="54S RIBOSOMAL PROTEIN L1, MITOCHONDRIAL"/>
    <property type="match status" value="1"/>
</dbReference>
<dbReference type="AlphaFoldDB" id="A0AAW4L5Z4"/>
<evidence type="ECO:0000313" key="12">
    <source>
        <dbReference type="EMBL" id="MBT0666649.1"/>
    </source>
</evidence>
<dbReference type="InterPro" id="IPR005878">
    <property type="entry name" value="Ribosom_uL1_bac-type"/>
</dbReference>
<evidence type="ECO:0000256" key="4">
    <source>
        <dbReference type="ARBA" id="ARBA00022730"/>
    </source>
</evidence>
<dbReference type="InterPro" id="IPR023674">
    <property type="entry name" value="Ribosomal_uL1-like"/>
</dbReference>
<comment type="function">
    <text evidence="10">Protein L1 is also a translational repressor protein, it controls the translation of the L11 operon by binding to its mRNA.</text>
</comment>
<comment type="subunit">
    <text evidence="10">Part of the 50S ribosomal subunit.</text>
</comment>
<sequence>MPTKAKKHKTALAAVDRSKSYLLKEGVELLKNTSYAKFDETVDLAVRLGVDPRHADQMVRGAVVLPNGLGKTVRVLVFAKGEKEKEARDAGADYVGAEDLVAKIQEGWFDFDTAIATPDMMGVVGKIGKLLGPRGLMPNPKVGTVTFDLARAVNESKSGKVEFRVEKAGIIHAPVGKVSFDAVKLQENILALLDALMKAKPSAAKGTYVKKISLSTTMGPGLRIDAADAAAQL</sequence>
<evidence type="ECO:0000256" key="11">
    <source>
        <dbReference type="RuleBase" id="RU000659"/>
    </source>
</evidence>
<dbReference type="PIRSF" id="PIRSF002155">
    <property type="entry name" value="Ribosomal_L1"/>
    <property type="match status" value="1"/>
</dbReference>
<comment type="similarity">
    <text evidence="1 10 11">Belongs to the universal ribosomal protein uL1 family.</text>
</comment>
<proteinExistence type="inferred from homology"/>
<dbReference type="Pfam" id="PF00687">
    <property type="entry name" value="Ribosomal_L1"/>
    <property type="match status" value="1"/>
</dbReference>
<dbReference type="HAMAP" id="MF_01318_B">
    <property type="entry name" value="Ribosomal_uL1_B"/>
    <property type="match status" value="1"/>
</dbReference>
<comment type="function">
    <text evidence="10">Binds directly to 23S rRNA. The L1 stalk is quite mobile in the ribosome, and is involved in E site tRNA release.</text>
</comment>
<evidence type="ECO:0000256" key="2">
    <source>
        <dbReference type="ARBA" id="ARBA00022491"/>
    </source>
</evidence>
<dbReference type="PROSITE" id="PS01199">
    <property type="entry name" value="RIBOSOMAL_L1"/>
    <property type="match status" value="1"/>
</dbReference>